<comment type="caution">
    <text evidence="2">The sequence shown here is derived from an EMBL/GenBank/DDBJ whole genome shotgun (WGS) entry which is preliminary data.</text>
</comment>
<dbReference type="AlphaFoldDB" id="A0A4U5M1D5"/>
<proteinExistence type="predicted"/>
<accession>A0A4U5M1D5</accession>
<protein>
    <recommendedName>
        <fullName evidence="4">C-type lectin domain-containing protein</fullName>
    </recommendedName>
</protein>
<dbReference type="EMBL" id="AZBU02000010">
    <property type="protein sequence ID" value="TKR62489.1"/>
    <property type="molecule type" value="Genomic_DNA"/>
</dbReference>
<organism evidence="2 3">
    <name type="scientific">Steinernema carpocapsae</name>
    <name type="common">Entomopathogenic nematode</name>
    <dbReference type="NCBI Taxonomy" id="34508"/>
    <lineage>
        <taxon>Eukaryota</taxon>
        <taxon>Metazoa</taxon>
        <taxon>Ecdysozoa</taxon>
        <taxon>Nematoda</taxon>
        <taxon>Chromadorea</taxon>
        <taxon>Rhabditida</taxon>
        <taxon>Tylenchina</taxon>
        <taxon>Panagrolaimomorpha</taxon>
        <taxon>Strongyloidoidea</taxon>
        <taxon>Steinernematidae</taxon>
        <taxon>Steinernema</taxon>
    </lineage>
</organism>
<name>A0A4U5M1D5_STECR</name>
<evidence type="ECO:0008006" key="4">
    <source>
        <dbReference type="Google" id="ProtNLM"/>
    </source>
</evidence>
<feature type="chain" id="PRO_5020387803" description="C-type lectin domain-containing protein" evidence="1">
    <location>
        <begin position="26"/>
        <end position="261"/>
    </location>
</feature>
<sequence length="261" mass="29336">MALEILVSTTLLTLIEPIICALCSSQPFYSQISNGVYGEIEIMKTVQSQLDCANMALELDALAFSTYPDTGGFLCVVFKNVNFTHAAFGSQSFMLDARGLECCSGVTEPGKPKYFNWYWFSFSAQYRKASATPRTTNFVFLQQSHRPRSFLQQQQNPHAHLVNIFTVLLMKENNLFKVAIGLQIPEGEVWTKTGFMWADSSKAEFRQWLSLIGEPDNKTESDGPIVITVVNQAGFWQDESVKTVFKQAHHVACMVDPTDME</sequence>
<keyword evidence="3" id="KW-1185">Reference proteome</keyword>
<keyword evidence="1" id="KW-0732">Signal</keyword>
<evidence type="ECO:0000313" key="2">
    <source>
        <dbReference type="EMBL" id="TKR62489.1"/>
    </source>
</evidence>
<evidence type="ECO:0000313" key="3">
    <source>
        <dbReference type="Proteomes" id="UP000298663"/>
    </source>
</evidence>
<feature type="signal peptide" evidence="1">
    <location>
        <begin position="1"/>
        <end position="25"/>
    </location>
</feature>
<evidence type="ECO:0000256" key="1">
    <source>
        <dbReference type="SAM" id="SignalP"/>
    </source>
</evidence>
<gene>
    <name evidence="2" type="ORF">L596_026441</name>
</gene>
<reference evidence="2 3" key="2">
    <citation type="journal article" date="2019" name="G3 (Bethesda)">
        <title>Hybrid Assembly of the Genome of the Entomopathogenic Nematode Steinernema carpocapsae Identifies the X-Chromosome.</title>
        <authorList>
            <person name="Serra L."/>
            <person name="Macchietto M."/>
            <person name="Macias-Munoz A."/>
            <person name="McGill C.J."/>
            <person name="Rodriguez I.M."/>
            <person name="Rodriguez B."/>
            <person name="Murad R."/>
            <person name="Mortazavi A."/>
        </authorList>
    </citation>
    <scope>NUCLEOTIDE SEQUENCE [LARGE SCALE GENOMIC DNA]</scope>
    <source>
        <strain evidence="2 3">ALL</strain>
    </source>
</reference>
<dbReference type="Proteomes" id="UP000298663">
    <property type="component" value="Unassembled WGS sequence"/>
</dbReference>
<reference evidence="2 3" key="1">
    <citation type="journal article" date="2015" name="Genome Biol.">
        <title>Comparative genomics of Steinernema reveals deeply conserved gene regulatory networks.</title>
        <authorList>
            <person name="Dillman A.R."/>
            <person name="Macchietto M."/>
            <person name="Porter C.F."/>
            <person name="Rogers A."/>
            <person name="Williams B."/>
            <person name="Antoshechkin I."/>
            <person name="Lee M.M."/>
            <person name="Goodwin Z."/>
            <person name="Lu X."/>
            <person name="Lewis E.E."/>
            <person name="Goodrich-Blair H."/>
            <person name="Stock S.P."/>
            <person name="Adams B.J."/>
            <person name="Sternberg P.W."/>
            <person name="Mortazavi A."/>
        </authorList>
    </citation>
    <scope>NUCLEOTIDE SEQUENCE [LARGE SCALE GENOMIC DNA]</scope>
    <source>
        <strain evidence="2 3">ALL</strain>
    </source>
</reference>